<dbReference type="Proteomes" id="UP000319859">
    <property type="component" value="Unassembled WGS sequence"/>
</dbReference>
<dbReference type="Pfam" id="PF17930">
    <property type="entry name" value="LpxI_N"/>
    <property type="match status" value="1"/>
</dbReference>
<proteinExistence type="predicted"/>
<gene>
    <name evidence="3" type="ORF">FBZ89_111147</name>
</gene>
<dbReference type="PANTHER" id="PTHR39962:SF1">
    <property type="entry name" value="LPXI FAMILY PROTEIN"/>
    <property type="match status" value="1"/>
</dbReference>
<dbReference type="Gene3D" id="3.40.50.20">
    <property type="match status" value="1"/>
</dbReference>
<evidence type="ECO:0000313" key="4">
    <source>
        <dbReference type="Proteomes" id="UP000319859"/>
    </source>
</evidence>
<sequence>MPDTPVKLGILAGGGDLPSRLVDTCRALGRPVFVVALDGQGATVPPDVPQATFRIGAAGAILDRLRAEGVGEIVLAGRVRRPSLAEMRPDWFAAKFFARIGAKALGDDGILRALVATLEEEGFAVVAVQALVQGLLSPAGPMGALAPDAAAEADIHHGVAVARTLGLLDVGQAVVVQQGLVLGVEAIEGTDALIERCGGLRRAGPGPILVKMRKPQQDIRLDLPTIGVTTVRKAAAHGFRGIAVEAGGTLTLGAEQVAQAADAAGLFVTGIVTEAV</sequence>
<protein>
    <recommendedName>
        <fullName evidence="5">UDP-2,3-diacylglucosamine pyrophosphatase</fullName>
    </recommendedName>
</protein>
<dbReference type="Gene3D" id="3.40.140.80">
    <property type="match status" value="1"/>
</dbReference>
<dbReference type="InterPro" id="IPR010415">
    <property type="entry name" value="LpxI_C"/>
</dbReference>
<comment type="caution">
    <text evidence="3">The sequence shown here is derived from an EMBL/GenBank/DDBJ whole genome shotgun (WGS) entry which is preliminary data.</text>
</comment>
<dbReference type="InterPro" id="IPR041255">
    <property type="entry name" value="LpxI_N"/>
</dbReference>
<evidence type="ECO:0000259" key="2">
    <source>
        <dbReference type="Pfam" id="PF17930"/>
    </source>
</evidence>
<feature type="domain" description="LpxI C-terminal" evidence="1">
    <location>
        <begin position="138"/>
        <end position="268"/>
    </location>
</feature>
<dbReference type="Pfam" id="PF06230">
    <property type="entry name" value="LpxI_C"/>
    <property type="match status" value="1"/>
</dbReference>
<dbReference type="InterPro" id="IPR053174">
    <property type="entry name" value="LpxI"/>
</dbReference>
<organism evidence="3 4">
    <name type="scientific">Nitrospirillum amazonense</name>
    <dbReference type="NCBI Taxonomy" id="28077"/>
    <lineage>
        <taxon>Bacteria</taxon>
        <taxon>Pseudomonadati</taxon>
        <taxon>Pseudomonadota</taxon>
        <taxon>Alphaproteobacteria</taxon>
        <taxon>Rhodospirillales</taxon>
        <taxon>Azospirillaceae</taxon>
        <taxon>Nitrospirillum</taxon>
    </lineage>
</organism>
<evidence type="ECO:0000313" key="3">
    <source>
        <dbReference type="EMBL" id="TWB17296.1"/>
    </source>
</evidence>
<feature type="domain" description="LpxI N-terminal" evidence="2">
    <location>
        <begin position="7"/>
        <end position="134"/>
    </location>
</feature>
<dbReference type="EMBL" id="VITN01000011">
    <property type="protein sequence ID" value="TWB17296.1"/>
    <property type="molecule type" value="Genomic_DNA"/>
</dbReference>
<dbReference type="PANTHER" id="PTHR39962">
    <property type="entry name" value="BLL4848 PROTEIN"/>
    <property type="match status" value="1"/>
</dbReference>
<dbReference type="InterPro" id="IPR043167">
    <property type="entry name" value="LpxI_C_sf"/>
</dbReference>
<dbReference type="OrthoDB" id="9789836at2"/>
<evidence type="ECO:0000259" key="1">
    <source>
        <dbReference type="Pfam" id="PF06230"/>
    </source>
</evidence>
<reference evidence="3 4" key="1">
    <citation type="submission" date="2019-06" db="EMBL/GenBank/DDBJ databases">
        <title>Genomic Encyclopedia of Type Strains, Phase IV (KMG-V): Genome sequencing to study the core and pangenomes of soil and plant-associated prokaryotes.</title>
        <authorList>
            <person name="Whitman W."/>
        </authorList>
    </citation>
    <scope>NUCLEOTIDE SEQUENCE [LARGE SCALE GENOMIC DNA]</scope>
    <source>
        <strain evidence="3 4">BR 11880</strain>
    </source>
</reference>
<name>A0A560F6P2_9PROT</name>
<evidence type="ECO:0008006" key="5">
    <source>
        <dbReference type="Google" id="ProtNLM"/>
    </source>
</evidence>
<dbReference type="AlphaFoldDB" id="A0A560F6P2"/>
<accession>A0A560F6P2</accession>